<sequence length="104" mass="10771">MRTRFIMHDKGFVAWSQLDTEVVIVVSEGQDFGRGPGRGGGLVKEPGPYSNSSYDGGASQRHGHEESNEQSGAGPDGSRPQSPQTAAPGPPTDGHAGAGPGSRR</sequence>
<gene>
    <name evidence="2" type="ORF">GCM10009575_096920</name>
</gene>
<organism evidence="2 3">
    <name type="scientific">Streptomyces rhizosphaericus</name>
    <dbReference type="NCBI Taxonomy" id="114699"/>
    <lineage>
        <taxon>Bacteria</taxon>
        <taxon>Bacillati</taxon>
        <taxon>Actinomycetota</taxon>
        <taxon>Actinomycetes</taxon>
        <taxon>Kitasatosporales</taxon>
        <taxon>Streptomycetaceae</taxon>
        <taxon>Streptomyces</taxon>
        <taxon>Streptomyces violaceusniger group</taxon>
    </lineage>
</organism>
<dbReference type="Proteomes" id="UP001500418">
    <property type="component" value="Unassembled WGS sequence"/>
</dbReference>
<evidence type="ECO:0000313" key="2">
    <source>
        <dbReference type="EMBL" id="GAA0962092.1"/>
    </source>
</evidence>
<proteinExistence type="predicted"/>
<evidence type="ECO:0000256" key="1">
    <source>
        <dbReference type="SAM" id="MobiDB-lite"/>
    </source>
</evidence>
<keyword evidence="3" id="KW-1185">Reference proteome</keyword>
<dbReference type="EMBL" id="BAAAID010000149">
    <property type="protein sequence ID" value="GAA0962092.1"/>
    <property type="molecule type" value="Genomic_DNA"/>
</dbReference>
<protein>
    <submittedName>
        <fullName evidence="2">Uncharacterized protein</fullName>
    </submittedName>
</protein>
<accession>A0ABN1RR91</accession>
<feature type="region of interest" description="Disordered" evidence="1">
    <location>
        <begin position="28"/>
        <end position="104"/>
    </location>
</feature>
<name>A0ABN1RR91_9ACTN</name>
<comment type="caution">
    <text evidence="2">The sequence shown here is derived from an EMBL/GenBank/DDBJ whole genome shotgun (WGS) entry which is preliminary data.</text>
</comment>
<evidence type="ECO:0000313" key="3">
    <source>
        <dbReference type="Proteomes" id="UP001500418"/>
    </source>
</evidence>
<reference evidence="2 3" key="1">
    <citation type="journal article" date="2019" name="Int. J. Syst. Evol. Microbiol.">
        <title>The Global Catalogue of Microorganisms (GCM) 10K type strain sequencing project: providing services to taxonomists for standard genome sequencing and annotation.</title>
        <authorList>
            <consortium name="The Broad Institute Genomics Platform"/>
            <consortium name="The Broad Institute Genome Sequencing Center for Infectious Disease"/>
            <person name="Wu L."/>
            <person name="Ma J."/>
        </authorList>
    </citation>
    <scope>NUCLEOTIDE SEQUENCE [LARGE SCALE GENOMIC DNA]</scope>
    <source>
        <strain evidence="2 3">JCM 11444</strain>
    </source>
</reference>
<feature type="compositionally biased region" description="Gly residues" evidence="1">
    <location>
        <begin position="32"/>
        <end position="42"/>
    </location>
</feature>